<dbReference type="RefSeq" id="WP_245839822.1">
    <property type="nucleotide sequence ID" value="NZ_MVHF01000036.1"/>
</dbReference>
<sequence>MQFSPRRGGGTGLNDALLDEIHGGQRSELRKMRCLVDRIPSGHLGQFEKVIRDPPGGLAGDRGHVPLVWNEASPAQQHNDLVHIDVVGAQCSSSCG</sequence>
<proteinExistence type="predicted"/>
<evidence type="ECO:0000313" key="2">
    <source>
        <dbReference type="Proteomes" id="UP000192448"/>
    </source>
</evidence>
<evidence type="ECO:0000313" key="1">
    <source>
        <dbReference type="EMBL" id="ORA29309.1"/>
    </source>
</evidence>
<dbReference type="AlphaFoldDB" id="A0A1X0AGY3"/>
<protein>
    <submittedName>
        <fullName evidence="1">Uncharacterized protein</fullName>
    </submittedName>
</protein>
<dbReference type="Proteomes" id="UP000192448">
    <property type="component" value="Unassembled WGS sequence"/>
</dbReference>
<keyword evidence="2" id="KW-1185">Reference proteome</keyword>
<accession>A0A1X0AGY3</accession>
<comment type="caution">
    <text evidence="1">The sequence shown here is derived from an EMBL/GenBank/DDBJ whole genome shotgun (WGS) entry which is preliminary data.</text>
</comment>
<dbReference type="EMBL" id="MVHF01000036">
    <property type="protein sequence ID" value="ORA29309.1"/>
    <property type="molecule type" value="Genomic_DNA"/>
</dbReference>
<gene>
    <name evidence="1" type="ORF">BST13_27400</name>
</gene>
<name>A0A1X0AGY3_9MYCO</name>
<reference evidence="1 2" key="1">
    <citation type="submission" date="2017-02" db="EMBL/GenBank/DDBJ databases">
        <title>The new phylogeny of genus Mycobacterium.</title>
        <authorList>
            <person name="Tortoli E."/>
            <person name="Trovato A."/>
            <person name="Cirillo D.M."/>
        </authorList>
    </citation>
    <scope>NUCLEOTIDE SEQUENCE [LARGE SCALE GENOMIC DNA]</scope>
    <source>
        <strain evidence="1 2">RW6</strain>
    </source>
</reference>
<organism evidence="1 2">
    <name type="scientific">Mycobacterium aquaticum</name>
    <dbReference type="NCBI Taxonomy" id="1927124"/>
    <lineage>
        <taxon>Bacteria</taxon>
        <taxon>Bacillati</taxon>
        <taxon>Actinomycetota</taxon>
        <taxon>Actinomycetes</taxon>
        <taxon>Mycobacteriales</taxon>
        <taxon>Mycobacteriaceae</taxon>
        <taxon>Mycobacterium</taxon>
    </lineage>
</organism>